<dbReference type="InterPro" id="IPR036291">
    <property type="entry name" value="NAD(P)-bd_dom_sf"/>
</dbReference>
<keyword evidence="2" id="KW-0521">NADP</keyword>
<name>U1HQT4_ENDPU</name>
<dbReference type="HOGENOM" id="CLU_010194_1_1_1"/>
<dbReference type="RefSeq" id="XP_007801532.1">
    <property type="nucleotide sequence ID" value="XM_007803341.1"/>
</dbReference>
<reference evidence="5" key="1">
    <citation type="journal article" date="2014" name="BMC Genomics">
        <title>Genome characteristics reveal the impact of lichenization on lichen-forming fungus Endocarpon pusillum Hedwig (Verrucariales, Ascomycota).</title>
        <authorList>
            <person name="Wang Y.-Y."/>
            <person name="Liu B."/>
            <person name="Zhang X.-Y."/>
            <person name="Zhou Q.-M."/>
            <person name="Zhang T."/>
            <person name="Li H."/>
            <person name="Yu Y.-F."/>
            <person name="Zhang X.-L."/>
            <person name="Hao X.-Y."/>
            <person name="Wang M."/>
            <person name="Wang L."/>
            <person name="Wei J.-C."/>
        </authorList>
    </citation>
    <scope>NUCLEOTIDE SEQUENCE [LARGE SCALE GENOMIC DNA]</scope>
    <source>
        <strain evidence="5">Z07020 / HMAS-L-300199</strain>
    </source>
</reference>
<dbReference type="GeneID" id="19239276"/>
<dbReference type="PANTHER" id="PTHR42760">
    <property type="entry name" value="SHORT-CHAIN DEHYDROGENASES/REDUCTASES FAMILY MEMBER"/>
    <property type="match status" value="1"/>
</dbReference>
<dbReference type="eggNOG" id="KOG0725">
    <property type="taxonomic scope" value="Eukaryota"/>
</dbReference>
<dbReference type="Pfam" id="PF13561">
    <property type="entry name" value="adh_short_C2"/>
    <property type="match status" value="1"/>
</dbReference>
<dbReference type="OrthoDB" id="1888931at2759"/>
<accession>U1HQT4</accession>
<dbReference type="EMBL" id="KE721034">
    <property type="protein sequence ID" value="ERF72810.1"/>
    <property type="molecule type" value="Genomic_DNA"/>
</dbReference>
<evidence type="ECO:0000256" key="1">
    <source>
        <dbReference type="ARBA" id="ARBA00006484"/>
    </source>
</evidence>
<dbReference type="InterPro" id="IPR020904">
    <property type="entry name" value="Sc_DH/Rdtase_CS"/>
</dbReference>
<dbReference type="PROSITE" id="PS00061">
    <property type="entry name" value="ADH_SHORT"/>
    <property type="match status" value="1"/>
</dbReference>
<evidence type="ECO:0000313" key="4">
    <source>
        <dbReference type="EMBL" id="ERF72810.1"/>
    </source>
</evidence>
<dbReference type="GO" id="GO:0019594">
    <property type="term" value="P:mannitol metabolic process"/>
    <property type="evidence" value="ECO:0007669"/>
    <property type="project" value="UniProtKB-ARBA"/>
</dbReference>
<evidence type="ECO:0000256" key="3">
    <source>
        <dbReference type="ARBA" id="ARBA00023002"/>
    </source>
</evidence>
<evidence type="ECO:0000256" key="2">
    <source>
        <dbReference type="ARBA" id="ARBA00022857"/>
    </source>
</evidence>
<dbReference type="SUPFAM" id="SSF51735">
    <property type="entry name" value="NAD(P)-binding Rossmann-fold domains"/>
    <property type="match status" value="1"/>
</dbReference>
<sequence length="370" mass="39737">MLSRASLLPKIARRRYRSHGAGIFYPPSSGVAPLIESESKSRRRFHKQHTTADVLLASTGTSNSPSVKNALRPYSCDPAAESSMRMTQPLSSQVITTLSPTFQRFALKDKVAIVTGGARGLGLNMTQALCESGIKAVAIFDIQPTLGESMAKALSTSTGIPVKYYNVDVVDEEGVDSAVKQVAEELGQIDILINSAGVAFSNIPAEAYKMSDFEKTININLIGSFRIARAVGRHMIAATPTPTNPAPNADLPDRSIILIASMSGTIVNYPQPQAAYNASKAAVIQLSKSLASEWAKYGIRVNTVSPGYMDTALNRVPALEGQKEMWKERTPMGRLGAVEELNGLVVWLAGEGSRFCTGADLRVDGGYSIW</sequence>
<dbReference type="PRINTS" id="PR00080">
    <property type="entry name" value="SDRFAMILY"/>
</dbReference>
<dbReference type="AlphaFoldDB" id="U1HQT4"/>
<evidence type="ECO:0000313" key="5">
    <source>
        <dbReference type="Proteomes" id="UP000019373"/>
    </source>
</evidence>
<keyword evidence="5" id="KW-1185">Reference proteome</keyword>
<dbReference type="InterPro" id="IPR002347">
    <property type="entry name" value="SDR_fam"/>
</dbReference>
<dbReference type="PANTHER" id="PTHR42760:SF103">
    <property type="entry name" value="SHORT-CHAIN DEHYDROGENASE_REDUCTASE SDR"/>
    <property type="match status" value="1"/>
</dbReference>
<comment type="similarity">
    <text evidence="1">Belongs to the short-chain dehydrogenases/reductases (SDR) family.</text>
</comment>
<dbReference type="Proteomes" id="UP000019373">
    <property type="component" value="Unassembled WGS sequence"/>
</dbReference>
<dbReference type="FunFam" id="3.40.50.720:FF:000090">
    <property type="entry name" value="NADP-dependent mannitol dehydrogenase"/>
    <property type="match status" value="1"/>
</dbReference>
<protein>
    <recommendedName>
        <fullName evidence="6">D-arabinitol 2-dehydrogenase</fullName>
    </recommendedName>
</protein>
<dbReference type="GO" id="GO:0050085">
    <property type="term" value="F:mannitol 2-dehydrogenase (NADP+) activity"/>
    <property type="evidence" value="ECO:0007669"/>
    <property type="project" value="UniProtKB-ARBA"/>
</dbReference>
<organism evidence="4 5">
    <name type="scientific">Endocarpon pusillum (strain Z07020 / HMAS-L-300199)</name>
    <name type="common">Lichen-forming fungus</name>
    <dbReference type="NCBI Taxonomy" id="1263415"/>
    <lineage>
        <taxon>Eukaryota</taxon>
        <taxon>Fungi</taxon>
        <taxon>Dikarya</taxon>
        <taxon>Ascomycota</taxon>
        <taxon>Pezizomycotina</taxon>
        <taxon>Eurotiomycetes</taxon>
        <taxon>Chaetothyriomycetidae</taxon>
        <taxon>Verrucariales</taxon>
        <taxon>Verrucariaceae</taxon>
        <taxon>Endocarpon</taxon>
    </lineage>
</organism>
<dbReference type="PRINTS" id="PR00081">
    <property type="entry name" value="GDHRDH"/>
</dbReference>
<dbReference type="Gene3D" id="3.40.50.720">
    <property type="entry name" value="NAD(P)-binding Rossmann-like Domain"/>
    <property type="match status" value="1"/>
</dbReference>
<evidence type="ECO:0008006" key="6">
    <source>
        <dbReference type="Google" id="ProtNLM"/>
    </source>
</evidence>
<proteinExistence type="inferred from homology"/>
<gene>
    <name evidence="4" type="ORF">EPUS_04245</name>
</gene>
<keyword evidence="3" id="KW-0560">Oxidoreductase</keyword>
<dbReference type="OMA" id="GKAMTKY"/>